<accession>A0ABS9RGL6</accession>
<comment type="caution">
    <text evidence="1">The sequence shown here is derived from an EMBL/GenBank/DDBJ whole genome shotgun (WGS) entry which is preliminary data.</text>
</comment>
<organism evidence="1 2">
    <name type="scientific">Aestuariibaculum lutulentum</name>
    <dbReference type="NCBI Taxonomy" id="2920935"/>
    <lineage>
        <taxon>Bacteria</taxon>
        <taxon>Pseudomonadati</taxon>
        <taxon>Bacteroidota</taxon>
        <taxon>Flavobacteriia</taxon>
        <taxon>Flavobacteriales</taxon>
        <taxon>Flavobacteriaceae</taxon>
    </lineage>
</organism>
<name>A0ABS9RGL6_9FLAO</name>
<keyword evidence="2" id="KW-1185">Reference proteome</keyword>
<dbReference type="InterPro" id="IPR029063">
    <property type="entry name" value="SAM-dependent_MTases_sf"/>
</dbReference>
<evidence type="ECO:0000313" key="1">
    <source>
        <dbReference type="EMBL" id="MCH4551232.1"/>
    </source>
</evidence>
<reference evidence="1" key="1">
    <citation type="submission" date="2022-02" db="EMBL/GenBank/DDBJ databases">
        <title>Aestuariibaculum sp., a marine bacterium isolated from sediment in Guangxi.</title>
        <authorList>
            <person name="Ying J."/>
        </authorList>
    </citation>
    <scope>NUCLEOTIDE SEQUENCE</scope>
    <source>
        <strain evidence="1">L182</strain>
    </source>
</reference>
<gene>
    <name evidence="1" type="ORF">MKW35_01235</name>
</gene>
<evidence type="ECO:0008006" key="3">
    <source>
        <dbReference type="Google" id="ProtNLM"/>
    </source>
</evidence>
<dbReference type="Gene3D" id="3.40.50.150">
    <property type="entry name" value="Vaccinia Virus protein VP39"/>
    <property type="match status" value="1"/>
</dbReference>
<dbReference type="Proteomes" id="UP001156141">
    <property type="component" value="Unassembled WGS sequence"/>
</dbReference>
<sequence>MKSLKQSAVETYLEFSSFEGSQHIASQFAIYKTLQIIRKNKVMNILEIGLGIGTLPSAVLNYFGSDINYSGTEDNEFCLKSLKEHLKSKKIEIFKNLDDVNLEKKYDLLIIDGKEPNLKKIANSLSQNAVIIIEGDRMNQYQEILHMFSKSLFVHMTSNKKNHPKGVFDENNWQGGVKVFFINPTIKQKIYWFKEKLNTKFNYLKRKNF</sequence>
<proteinExistence type="predicted"/>
<dbReference type="RefSeq" id="WP_240571507.1">
    <property type="nucleotide sequence ID" value="NZ_CP136709.1"/>
</dbReference>
<dbReference type="EMBL" id="JAKVQD010000001">
    <property type="protein sequence ID" value="MCH4551232.1"/>
    <property type="molecule type" value="Genomic_DNA"/>
</dbReference>
<evidence type="ECO:0000313" key="2">
    <source>
        <dbReference type="Proteomes" id="UP001156141"/>
    </source>
</evidence>
<protein>
    <recommendedName>
        <fullName evidence="3">Methyltransferase domain-containing protein</fullName>
    </recommendedName>
</protein>
<dbReference type="SUPFAM" id="SSF53335">
    <property type="entry name" value="S-adenosyl-L-methionine-dependent methyltransferases"/>
    <property type="match status" value="1"/>
</dbReference>